<dbReference type="PANTHER" id="PTHR45785">
    <property type="entry name" value="COMPLEMENT FACTOR H-RELATED"/>
    <property type="match status" value="1"/>
</dbReference>
<feature type="signal peptide" evidence="6">
    <location>
        <begin position="1"/>
        <end position="22"/>
    </location>
</feature>
<evidence type="ECO:0000259" key="7">
    <source>
        <dbReference type="PROSITE" id="PS50923"/>
    </source>
</evidence>
<reference evidence="8" key="2">
    <citation type="submission" date="2025-09" db="UniProtKB">
        <authorList>
            <consortium name="Ensembl"/>
        </authorList>
    </citation>
    <scope>IDENTIFICATION</scope>
</reference>
<feature type="domain" description="Sushi" evidence="7">
    <location>
        <begin position="742"/>
        <end position="802"/>
    </location>
</feature>
<dbReference type="PROSITE" id="PS50923">
    <property type="entry name" value="SUSHI"/>
    <property type="match status" value="9"/>
</dbReference>
<reference evidence="8" key="1">
    <citation type="submission" date="2025-08" db="UniProtKB">
        <authorList>
            <consortium name="Ensembl"/>
        </authorList>
    </citation>
    <scope>IDENTIFICATION</scope>
</reference>
<dbReference type="InterPro" id="IPR000436">
    <property type="entry name" value="Sushi_SCR_CCP_dom"/>
</dbReference>
<dbReference type="STRING" id="409849.ENSPMGP00000019862"/>
<feature type="domain" description="Sushi" evidence="7">
    <location>
        <begin position="582"/>
        <end position="641"/>
    </location>
</feature>
<feature type="chain" id="PRO_5017475038" description="Sushi domain-containing protein" evidence="6">
    <location>
        <begin position="23"/>
        <end position="1046"/>
    </location>
</feature>
<keyword evidence="9" id="KW-1185">Reference proteome</keyword>
<dbReference type="InterPro" id="IPR051503">
    <property type="entry name" value="ComplSys_Reg/VirEntry_Med"/>
</dbReference>
<evidence type="ECO:0000256" key="6">
    <source>
        <dbReference type="SAM" id="SignalP"/>
    </source>
</evidence>
<dbReference type="SUPFAM" id="SSF57535">
    <property type="entry name" value="Complement control module/SCR domain"/>
    <property type="match status" value="13"/>
</dbReference>
<dbReference type="PANTHER" id="PTHR45785:SF2">
    <property type="entry name" value="COMPLEMENT FACTOR H-RELATED"/>
    <property type="match status" value="1"/>
</dbReference>
<feature type="domain" description="Sushi" evidence="7">
    <location>
        <begin position="23"/>
        <end position="85"/>
    </location>
</feature>
<proteinExistence type="predicted"/>
<feature type="disulfide bond" evidence="5">
    <location>
        <begin position="117"/>
        <end position="144"/>
    </location>
</feature>
<comment type="subcellular location">
    <subcellularLocation>
        <location evidence="1">Virion</location>
    </subcellularLocation>
</comment>
<evidence type="ECO:0000256" key="1">
    <source>
        <dbReference type="ARBA" id="ARBA00004328"/>
    </source>
</evidence>
<evidence type="ECO:0000256" key="3">
    <source>
        <dbReference type="ARBA" id="ARBA00022729"/>
    </source>
</evidence>
<dbReference type="Proteomes" id="UP000261520">
    <property type="component" value="Unplaced"/>
</dbReference>
<dbReference type="Pfam" id="PF00084">
    <property type="entry name" value="Sushi"/>
    <property type="match status" value="11"/>
</dbReference>
<feature type="disulfide bond" evidence="5">
    <location>
        <begin position="149"/>
        <end position="192"/>
    </location>
</feature>
<feature type="disulfide bond" evidence="5">
    <location>
        <begin position="773"/>
        <end position="800"/>
    </location>
</feature>
<accession>A0A3B4ARQ8</accession>
<keyword evidence="4 5" id="KW-1015">Disulfide bond</keyword>
<feature type="domain" description="Sushi" evidence="7">
    <location>
        <begin position="86"/>
        <end position="146"/>
    </location>
</feature>
<dbReference type="AlphaFoldDB" id="A0A3B4ARQ8"/>
<comment type="caution">
    <text evidence="5">Lacks conserved residue(s) required for the propagation of feature annotation.</text>
</comment>
<evidence type="ECO:0000256" key="4">
    <source>
        <dbReference type="ARBA" id="ARBA00023157"/>
    </source>
</evidence>
<dbReference type="InterPro" id="IPR035976">
    <property type="entry name" value="Sushi/SCR/CCP_sf"/>
</dbReference>
<protein>
    <recommendedName>
        <fullName evidence="7">Sushi domain-containing protein</fullName>
    </recommendedName>
</protein>
<evidence type="ECO:0000256" key="5">
    <source>
        <dbReference type="PROSITE-ProRule" id="PRU00302"/>
    </source>
</evidence>
<dbReference type="GO" id="GO:0001851">
    <property type="term" value="F:complement component C3b binding"/>
    <property type="evidence" value="ECO:0007669"/>
    <property type="project" value="TreeGrafter"/>
</dbReference>
<organism evidence="8 9">
    <name type="scientific">Periophthalmus magnuspinnatus</name>
    <dbReference type="NCBI Taxonomy" id="409849"/>
    <lineage>
        <taxon>Eukaryota</taxon>
        <taxon>Metazoa</taxon>
        <taxon>Chordata</taxon>
        <taxon>Craniata</taxon>
        <taxon>Vertebrata</taxon>
        <taxon>Euteleostomi</taxon>
        <taxon>Actinopterygii</taxon>
        <taxon>Neopterygii</taxon>
        <taxon>Teleostei</taxon>
        <taxon>Neoteleostei</taxon>
        <taxon>Acanthomorphata</taxon>
        <taxon>Gobiaria</taxon>
        <taxon>Gobiiformes</taxon>
        <taxon>Gobioidei</taxon>
        <taxon>Gobiidae</taxon>
        <taxon>Oxudercinae</taxon>
        <taxon>Periophthalmus</taxon>
    </lineage>
</organism>
<dbReference type="SMART" id="SM00032">
    <property type="entry name" value="CCP"/>
    <property type="match status" value="15"/>
</dbReference>
<feature type="disulfide bond" evidence="5">
    <location>
        <begin position="712"/>
        <end position="739"/>
    </location>
</feature>
<dbReference type="Gene3D" id="2.10.70.10">
    <property type="entry name" value="Complement Module, domain 1"/>
    <property type="match status" value="13"/>
</dbReference>
<feature type="domain" description="Sushi" evidence="7">
    <location>
        <begin position="208"/>
        <end position="268"/>
    </location>
</feature>
<keyword evidence="2 5" id="KW-0768">Sushi</keyword>
<evidence type="ECO:0000313" key="8">
    <source>
        <dbReference type="Ensembl" id="ENSPMGP00000019862.1"/>
    </source>
</evidence>
<feature type="domain" description="Sushi" evidence="7">
    <location>
        <begin position="803"/>
        <end position="866"/>
    </location>
</feature>
<dbReference type="GO" id="GO:0006956">
    <property type="term" value="P:complement activation"/>
    <property type="evidence" value="ECO:0007669"/>
    <property type="project" value="TreeGrafter"/>
</dbReference>
<feature type="domain" description="Sushi" evidence="7">
    <location>
        <begin position="147"/>
        <end position="207"/>
    </location>
</feature>
<evidence type="ECO:0000313" key="9">
    <source>
        <dbReference type="Proteomes" id="UP000261520"/>
    </source>
</evidence>
<dbReference type="CDD" id="cd00033">
    <property type="entry name" value="CCP"/>
    <property type="match status" value="7"/>
</dbReference>
<keyword evidence="3 6" id="KW-0732">Signal</keyword>
<evidence type="ECO:0000256" key="2">
    <source>
        <dbReference type="ARBA" id="ARBA00022659"/>
    </source>
</evidence>
<feature type="disulfide bond" evidence="5">
    <location>
        <begin position="584"/>
        <end position="627"/>
    </location>
</feature>
<dbReference type="GO" id="GO:0005615">
    <property type="term" value="C:extracellular space"/>
    <property type="evidence" value="ECO:0007669"/>
    <property type="project" value="TreeGrafter"/>
</dbReference>
<sequence>MHVLNQCLGLLLWMCLLTTVCAQGCTLTSFKDSGHFDENFETSNLRENYASGDSVRVPCKVGYRGFFKLTCNNGKWSPQGNLCSAISCGHPGDVQFADFALSSGDDYVFGSQVRYTCHKGYQMTSYTSTRNCLQTGWDGHLPVCEPISCEPLTVDDNIMIHGFIEQPTAGSVIQFSCKERGDELIGPSQIICNDNGQWNNKPPKCKEISCRKPELNHFQVEGEKEVYKEREVLRYTCVSGYKQVDERPSLCLKQGQSAQWTPTPQCEPVTCKVDTYPPVGTTYRPQGQNIFTPGQTLSVSCGDKKWVKRLDLQSAQLMCQSTGNWDFPPWDYLGGRGEFSSYHACDDQYEGPWSHLGKSAPHVSRWQYYWTTSADLDQTLWYECRSNYEATSSRATCTRQGWEPNPLCKDGSAQLDSVKVNFSHVYRDTKKHVKVSKMLCNVRLITLFLICPNPTPSPEPTACPRAEILHGFSHEYQNKLYYTCLPKFKLLGKGWWDVASCERGRWNTQECIDNTDCGPVPHIPNLNVTDEVQRFQDGDTFPIHCEAGYQNLHKNLKELTCTEGEWSYNMVDLNSICTPLTEPCGPPDQVNDALILAPSMDEYPSGTVLNYTCRDNYIMKGNRTTECKNGKWLQESISCNGLYCQSVFDIYLIYSKVYVCVWGGCVCVCGCVCGLTLLPCWSECTQLPNVPNAKVVDRKTSYQKGDSVSFNCDTGFISGRQIRFLCSDSGWTPAPGGVCRLKPCPLPEDIPNGYYLMSIGDEFAFGTTIKYICNEGYQMGSKEDTRTCLLDGWSNHVPVCEPLSCDVPPQTPGVTVKGLPSEGEYILPDRFLSFSCDSPDSTLNGSATLICGKNGQWDHPFPNCLDLCTLPSSNPNMKVTVPAGHSVTVECVRDGSSTQLQCLRSGQWSSTFPTCTSKSVSLSDTKNCGPPPPLENGDFLASGQTFRQNSRVRYQCQAVYVMEGEPYKTCLNGEWTGEIKCLKPCTVNPDLMGPNNLRFKHGSKQKLYAPHNDHITFTCIDGTYPVGSEGMRRICEDGVMRLPTCA</sequence>
<name>A0A3B4ARQ8_9GOBI</name>
<dbReference type="Ensembl" id="ENSPMGT00000021168.1">
    <property type="protein sequence ID" value="ENSPMGP00000019862.1"/>
    <property type="gene ID" value="ENSPMGG00000016081.1"/>
</dbReference>
<feature type="domain" description="Sushi" evidence="7">
    <location>
        <begin position="682"/>
        <end position="741"/>
    </location>
</feature>
<feature type="domain" description="Sushi" evidence="7">
    <location>
        <begin position="926"/>
        <end position="983"/>
    </location>
</feature>